<dbReference type="Proteomes" id="UP001460888">
    <property type="component" value="Unassembled WGS sequence"/>
</dbReference>
<comment type="caution">
    <text evidence="1">The sequence shown here is derived from an EMBL/GenBank/DDBJ whole genome shotgun (WGS) entry which is preliminary data.</text>
</comment>
<dbReference type="EMBL" id="APND01000010">
    <property type="protein sequence ID" value="MES1930933.1"/>
    <property type="molecule type" value="Genomic_DNA"/>
</dbReference>
<evidence type="ECO:0000313" key="1">
    <source>
        <dbReference type="EMBL" id="MES1930933.1"/>
    </source>
</evidence>
<evidence type="ECO:0000313" key="2">
    <source>
        <dbReference type="Proteomes" id="UP001460888"/>
    </source>
</evidence>
<protein>
    <submittedName>
        <fullName evidence="1">Uncharacterized protein</fullName>
    </submittedName>
</protein>
<dbReference type="RefSeq" id="WP_293623894.1">
    <property type="nucleotide sequence ID" value="NZ_APND01000010.1"/>
</dbReference>
<sequence length="85" mass="9584">MANRIYTAARHGPADIPGDTVRIEIGLDNECGKLVFFDEYDQSGANVRRAEKANTILRSLYVVVPTKSTANWLRLNQYTTKPQRS</sequence>
<proteinExistence type="predicted"/>
<reference evidence="1 2" key="1">
    <citation type="submission" date="2013-03" db="EMBL/GenBank/DDBJ databases">
        <title>Salinisphaera dokdonensis CL-ES53 Genome Sequencing.</title>
        <authorList>
            <person name="Li C."/>
            <person name="Lai Q."/>
            <person name="Shao Z."/>
        </authorList>
    </citation>
    <scope>NUCLEOTIDE SEQUENCE [LARGE SCALE GENOMIC DNA]</scope>
    <source>
        <strain evidence="1 2">CL-ES53</strain>
    </source>
</reference>
<keyword evidence="2" id="KW-1185">Reference proteome</keyword>
<name>A0ABV2B4X1_9GAMM</name>
<organism evidence="1 2">
    <name type="scientific">Salinisphaera dokdonensis CL-ES53</name>
    <dbReference type="NCBI Taxonomy" id="1304272"/>
    <lineage>
        <taxon>Bacteria</taxon>
        <taxon>Pseudomonadati</taxon>
        <taxon>Pseudomonadota</taxon>
        <taxon>Gammaproteobacteria</taxon>
        <taxon>Salinisphaerales</taxon>
        <taxon>Salinisphaeraceae</taxon>
        <taxon>Salinisphaera</taxon>
    </lineage>
</organism>
<accession>A0ABV2B4X1</accession>
<gene>
    <name evidence="1" type="ORF">SADO_16868</name>
</gene>